<keyword evidence="2" id="KW-0732">Signal</keyword>
<evidence type="ECO:0000256" key="2">
    <source>
        <dbReference type="SAM" id="SignalP"/>
    </source>
</evidence>
<dbReference type="EMBL" id="JBHSKG010000017">
    <property type="protein sequence ID" value="MFC5141696.1"/>
    <property type="molecule type" value="Genomic_DNA"/>
</dbReference>
<gene>
    <name evidence="3" type="ORF">ACFPK1_25900</name>
</gene>
<comment type="caution">
    <text evidence="3">The sequence shown here is derived from an EMBL/GenBank/DDBJ whole genome shotgun (WGS) entry which is preliminary data.</text>
</comment>
<proteinExistence type="predicted"/>
<feature type="region of interest" description="Disordered" evidence="1">
    <location>
        <begin position="29"/>
        <end position="107"/>
    </location>
</feature>
<name>A0ABV9ZML2_9PSEU</name>
<evidence type="ECO:0000256" key="1">
    <source>
        <dbReference type="SAM" id="MobiDB-lite"/>
    </source>
</evidence>
<protein>
    <submittedName>
        <fullName evidence="3">Uncharacterized protein</fullName>
    </submittedName>
</protein>
<sequence>MANRRTARGTAALVGVLLAAGVALSACVFPAEPAPGSPSSPNDYSTEGFPPPGPAPQPGVITPDPLAPIAPSNAPRPEEGPQPTEGPRTSVGEAPETANEPAPPPGS</sequence>
<feature type="chain" id="PRO_5045456700" evidence="2">
    <location>
        <begin position="26"/>
        <end position="107"/>
    </location>
</feature>
<dbReference type="PROSITE" id="PS51257">
    <property type="entry name" value="PROKAR_LIPOPROTEIN"/>
    <property type="match status" value="1"/>
</dbReference>
<keyword evidence="4" id="KW-1185">Reference proteome</keyword>
<feature type="signal peptide" evidence="2">
    <location>
        <begin position="1"/>
        <end position="25"/>
    </location>
</feature>
<reference evidence="4" key="1">
    <citation type="journal article" date="2019" name="Int. J. Syst. Evol. Microbiol.">
        <title>The Global Catalogue of Microorganisms (GCM) 10K type strain sequencing project: providing services to taxonomists for standard genome sequencing and annotation.</title>
        <authorList>
            <consortium name="The Broad Institute Genomics Platform"/>
            <consortium name="The Broad Institute Genome Sequencing Center for Infectious Disease"/>
            <person name="Wu L."/>
            <person name="Ma J."/>
        </authorList>
    </citation>
    <scope>NUCLEOTIDE SEQUENCE [LARGE SCALE GENOMIC DNA]</scope>
    <source>
        <strain evidence="4">XZYJ18</strain>
    </source>
</reference>
<dbReference type="Proteomes" id="UP001596175">
    <property type="component" value="Unassembled WGS sequence"/>
</dbReference>
<evidence type="ECO:0000313" key="4">
    <source>
        <dbReference type="Proteomes" id="UP001596175"/>
    </source>
</evidence>
<accession>A0ABV9ZML2</accession>
<dbReference type="RefSeq" id="WP_378023832.1">
    <property type="nucleotide sequence ID" value="NZ_JBHSKG010000017.1"/>
</dbReference>
<evidence type="ECO:0000313" key="3">
    <source>
        <dbReference type="EMBL" id="MFC5141696.1"/>
    </source>
</evidence>
<organism evidence="3 4">
    <name type="scientific">Actinomycetospora rhizophila</name>
    <dbReference type="NCBI Taxonomy" id="1416876"/>
    <lineage>
        <taxon>Bacteria</taxon>
        <taxon>Bacillati</taxon>
        <taxon>Actinomycetota</taxon>
        <taxon>Actinomycetes</taxon>
        <taxon>Pseudonocardiales</taxon>
        <taxon>Pseudonocardiaceae</taxon>
        <taxon>Actinomycetospora</taxon>
    </lineage>
</organism>